<sequence length="39" mass="4336">MRGAAANNESLFNAVPPSLFPTEFSAVPAWNPLLWSLRY</sequence>
<dbReference type="AlphaFoldDB" id="A0A6P2R4M1"/>
<name>A0A6P2R4M1_9BURK</name>
<dbReference type="Proteomes" id="UP000494261">
    <property type="component" value="Unassembled WGS sequence"/>
</dbReference>
<proteinExistence type="predicted"/>
<evidence type="ECO:0000313" key="1">
    <source>
        <dbReference type="EMBL" id="VWC30436.1"/>
    </source>
</evidence>
<organism evidence="1 2">
    <name type="scientific">Burkholderia aenigmatica</name>
    <dbReference type="NCBI Taxonomy" id="2015348"/>
    <lineage>
        <taxon>Bacteria</taxon>
        <taxon>Pseudomonadati</taxon>
        <taxon>Pseudomonadota</taxon>
        <taxon>Betaproteobacteria</taxon>
        <taxon>Burkholderiales</taxon>
        <taxon>Burkholderiaceae</taxon>
        <taxon>Burkholderia</taxon>
        <taxon>Burkholderia cepacia complex</taxon>
    </lineage>
</organism>
<evidence type="ECO:0000313" key="2">
    <source>
        <dbReference type="Proteomes" id="UP000494261"/>
    </source>
</evidence>
<protein>
    <submittedName>
        <fullName evidence="1">Uncharacterized protein</fullName>
    </submittedName>
</protein>
<reference evidence="1 2" key="1">
    <citation type="submission" date="2019-09" db="EMBL/GenBank/DDBJ databases">
        <authorList>
            <person name="Depoorter E."/>
        </authorList>
    </citation>
    <scope>NUCLEOTIDE SEQUENCE [LARGE SCALE GENOMIC DNA]</scope>
    <source>
        <strain evidence="1">LMG 13014</strain>
    </source>
</reference>
<gene>
    <name evidence="1" type="ORF">BLA13014_06230</name>
</gene>
<accession>A0A6P2R4M1</accession>
<dbReference type="EMBL" id="CABVQC010000057">
    <property type="protein sequence ID" value="VWC30436.1"/>
    <property type="molecule type" value="Genomic_DNA"/>
</dbReference>